<dbReference type="EMBL" id="OV725083">
    <property type="protein sequence ID" value="CAH1407823.1"/>
    <property type="molecule type" value="Genomic_DNA"/>
</dbReference>
<keyword evidence="4 12" id="KW-0812">Transmembrane</keyword>
<evidence type="ECO:0000256" key="7">
    <source>
        <dbReference type="ARBA" id="ARBA00023136"/>
    </source>
</evidence>
<proteinExistence type="inferred from homology"/>
<evidence type="ECO:0000256" key="10">
    <source>
        <dbReference type="ARBA" id="ARBA00023286"/>
    </source>
</evidence>
<keyword evidence="6" id="KW-0406">Ion transport</keyword>
<protein>
    <recommendedName>
        <fullName evidence="13">Ionotropic glutamate receptor C-terminal domain-containing protein</fullName>
    </recommendedName>
</protein>
<keyword evidence="8" id="KW-0675">Receptor</keyword>
<keyword evidence="15" id="KW-1185">Reference proteome</keyword>
<dbReference type="Gene3D" id="1.10.287.70">
    <property type="match status" value="1"/>
</dbReference>
<dbReference type="AlphaFoldDB" id="A0A9P0HUD3"/>
<accession>A0A9P0HUD3</accession>
<evidence type="ECO:0000256" key="6">
    <source>
        <dbReference type="ARBA" id="ARBA00023065"/>
    </source>
</evidence>
<dbReference type="FunFam" id="1.10.287.70:FF:000143">
    <property type="entry name" value="Probable glutamate receptor"/>
    <property type="match status" value="1"/>
</dbReference>
<dbReference type="SUPFAM" id="SSF53850">
    <property type="entry name" value="Periplasmic binding protein-like II"/>
    <property type="match status" value="1"/>
</dbReference>
<keyword evidence="5 12" id="KW-1133">Transmembrane helix</keyword>
<keyword evidence="9" id="KW-0325">Glycoprotein</keyword>
<keyword evidence="10" id="KW-1071">Ligand-gated ion channel</keyword>
<evidence type="ECO:0000256" key="3">
    <source>
        <dbReference type="ARBA" id="ARBA00022448"/>
    </source>
</evidence>
<feature type="transmembrane region" description="Helical" evidence="12">
    <location>
        <begin position="369"/>
        <end position="392"/>
    </location>
</feature>
<evidence type="ECO:0000256" key="2">
    <source>
        <dbReference type="ARBA" id="ARBA00008685"/>
    </source>
</evidence>
<dbReference type="GO" id="GO:0016020">
    <property type="term" value="C:membrane"/>
    <property type="evidence" value="ECO:0007669"/>
    <property type="project" value="UniProtKB-SubCell"/>
</dbReference>
<feature type="transmembrane region" description="Helical" evidence="12">
    <location>
        <begin position="586"/>
        <end position="607"/>
    </location>
</feature>
<keyword evidence="7 12" id="KW-0472">Membrane</keyword>
<dbReference type="InterPro" id="IPR001320">
    <property type="entry name" value="Iontro_rcpt_C"/>
</dbReference>
<evidence type="ECO:0000313" key="15">
    <source>
        <dbReference type="Proteomes" id="UP001152798"/>
    </source>
</evidence>
<dbReference type="GO" id="GO:0015276">
    <property type="term" value="F:ligand-gated monoatomic ion channel activity"/>
    <property type="evidence" value="ECO:0007669"/>
    <property type="project" value="InterPro"/>
</dbReference>
<dbReference type="PANTHER" id="PTHR18966">
    <property type="entry name" value="IONOTROPIC GLUTAMATE RECEPTOR"/>
    <property type="match status" value="1"/>
</dbReference>
<evidence type="ECO:0000259" key="13">
    <source>
        <dbReference type="SMART" id="SM00079"/>
    </source>
</evidence>
<evidence type="ECO:0000256" key="8">
    <source>
        <dbReference type="ARBA" id="ARBA00023170"/>
    </source>
</evidence>
<evidence type="ECO:0000256" key="5">
    <source>
        <dbReference type="ARBA" id="ARBA00022989"/>
    </source>
</evidence>
<dbReference type="Pfam" id="PF00060">
    <property type="entry name" value="Lig_chan"/>
    <property type="match status" value="1"/>
</dbReference>
<evidence type="ECO:0000313" key="14">
    <source>
        <dbReference type="EMBL" id="CAH1407823.1"/>
    </source>
</evidence>
<comment type="subcellular location">
    <subcellularLocation>
        <location evidence="1">Membrane</location>
        <topology evidence="1">Multi-pass membrane protein</topology>
    </subcellularLocation>
</comment>
<dbReference type="Proteomes" id="UP001152798">
    <property type="component" value="Chromosome 7"/>
</dbReference>
<keyword evidence="11" id="KW-0407">Ion channel</keyword>
<evidence type="ECO:0000256" key="11">
    <source>
        <dbReference type="ARBA" id="ARBA00023303"/>
    </source>
</evidence>
<dbReference type="SUPFAM" id="SSF81324">
    <property type="entry name" value="Voltage-gated potassium channels"/>
    <property type="match status" value="1"/>
</dbReference>
<evidence type="ECO:0000256" key="9">
    <source>
        <dbReference type="ARBA" id="ARBA00023180"/>
    </source>
</evidence>
<sequence length="669" mass="77465">MTIVNKKVMLESEEMKLKIIEAAMSNLQPPSGRIFLNRISNNMPEFVRNNKMYFTSLYKQLGKTKPLTKKKRTNFKIPRTYFDFLMCEDEQFQEIIHVTRKTSKILIERMRGISVDMNCNLELNGLSQNNESIDKMLFLLLWYLRNEDAKMDDAVGMFELGTIENANKLFNQGLVYILKLKSDAGLLWPTAKEFTRSASCIRRRFYFPDVAAVMGHHIFRRKNGQRLMLQTVCNEKHMFVDTCISFDTRSRVVFKQSVVKNKIQDLNNGLVIISEDFNVPKKYKKNIIVPYNDGSDVTLSQKQLYNIMHESVIGILTETFDYLLKRFPKLKSLDRDFTLKESFWFAVTSFTPQGGGEAPKSLSARTLVAAYWLFVVLMLATFTANLAAFLTVERMQSPVQSLKHLARQSRINYTVVKNSDAHNYFRNMKFAEETLYKYWKEITLNSSSDQSQFRVWDYPIKEQYGHILNAIEKAGPVENLQEGLRKVIESEQAEFALIHDLLELKYHVFKNCNLTLIGEPFAEQPYAVAVQQGSHLNEEISRRILDLQRERFFEATASKYWNSTIKSKCDNVDEDEGITLESLGGVFIATLVGLFIALLTLGAEVWYHKKKSKNQVTTKGQMQLQSIIRDEIFTTKEFGHHNFANRKASLLNTKPKVKQITVYPRGQLY</sequence>
<keyword evidence="3" id="KW-0813">Transport</keyword>
<organism evidence="14 15">
    <name type="scientific">Nezara viridula</name>
    <name type="common">Southern green stink bug</name>
    <name type="synonym">Cimex viridulus</name>
    <dbReference type="NCBI Taxonomy" id="85310"/>
    <lineage>
        <taxon>Eukaryota</taxon>
        <taxon>Metazoa</taxon>
        <taxon>Ecdysozoa</taxon>
        <taxon>Arthropoda</taxon>
        <taxon>Hexapoda</taxon>
        <taxon>Insecta</taxon>
        <taxon>Pterygota</taxon>
        <taxon>Neoptera</taxon>
        <taxon>Paraneoptera</taxon>
        <taxon>Hemiptera</taxon>
        <taxon>Heteroptera</taxon>
        <taxon>Panheteroptera</taxon>
        <taxon>Pentatomomorpha</taxon>
        <taxon>Pentatomoidea</taxon>
        <taxon>Pentatomidae</taxon>
        <taxon>Pentatominae</taxon>
        <taxon>Nezara</taxon>
    </lineage>
</organism>
<name>A0A9P0HUD3_NEZVI</name>
<dbReference type="SMART" id="SM00079">
    <property type="entry name" value="PBPe"/>
    <property type="match status" value="1"/>
</dbReference>
<evidence type="ECO:0000256" key="12">
    <source>
        <dbReference type="SAM" id="Phobius"/>
    </source>
</evidence>
<dbReference type="InterPro" id="IPR015683">
    <property type="entry name" value="Ionotropic_Glu_rcpt"/>
</dbReference>
<reference evidence="14" key="1">
    <citation type="submission" date="2022-01" db="EMBL/GenBank/DDBJ databases">
        <authorList>
            <person name="King R."/>
        </authorList>
    </citation>
    <scope>NUCLEOTIDE SEQUENCE</scope>
</reference>
<dbReference type="OrthoDB" id="5984008at2759"/>
<dbReference type="Gene3D" id="3.40.190.10">
    <property type="entry name" value="Periplasmic binding protein-like II"/>
    <property type="match status" value="2"/>
</dbReference>
<gene>
    <name evidence="14" type="ORF">NEZAVI_LOCUS15456</name>
</gene>
<comment type="similarity">
    <text evidence="2">Belongs to the glutamate-gated ion channel (TC 1.A.10.1) family.</text>
</comment>
<evidence type="ECO:0000256" key="1">
    <source>
        <dbReference type="ARBA" id="ARBA00004141"/>
    </source>
</evidence>
<feature type="domain" description="Ionotropic glutamate receptor C-terminal" evidence="13">
    <location>
        <begin position="329"/>
        <end position="563"/>
    </location>
</feature>
<evidence type="ECO:0000256" key="4">
    <source>
        <dbReference type="ARBA" id="ARBA00022692"/>
    </source>
</evidence>